<evidence type="ECO:0000256" key="2">
    <source>
        <dbReference type="ARBA" id="ARBA00010342"/>
    </source>
</evidence>
<feature type="transmembrane region" description="Helical" evidence="7">
    <location>
        <begin position="283"/>
        <end position="311"/>
    </location>
</feature>
<keyword evidence="7" id="KW-0732">Signal</keyword>
<dbReference type="PANTHER" id="PTHR43653:SF3">
    <property type="entry name" value="CYTOCHROME C-TYPE BIOGENESIS PROTEIN NRFE-RELATED"/>
    <property type="match status" value="1"/>
</dbReference>
<dbReference type="GO" id="GO:0016829">
    <property type="term" value="F:lyase activity"/>
    <property type="evidence" value="ECO:0007669"/>
    <property type="project" value="UniProtKB-KW"/>
</dbReference>
<dbReference type="InterPro" id="IPR032523">
    <property type="entry name" value="CcmF_C"/>
</dbReference>
<evidence type="ECO:0000259" key="9">
    <source>
        <dbReference type="Pfam" id="PF03918"/>
    </source>
</evidence>
<feature type="transmembrane region" description="Helical" evidence="7">
    <location>
        <begin position="12"/>
        <end position="35"/>
    </location>
</feature>
<keyword evidence="5" id="KW-0201">Cytochrome c-type biogenesis</keyword>
<gene>
    <name evidence="11" type="ORF">DNU24_16860</name>
</gene>
<keyword evidence="7" id="KW-1133">Transmembrane helix</keyword>
<dbReference type="NCBIfam" id="TIGR03147">
    <property type="entry name" value="cyt_nit_nrfF"/>
    <property type="match status" value="1"/>
</dbReference>
<dbReference type="FunFam" id="1.10.8.640:FF:000001">
    <property type="entry name" value="Cytochrome c-type biogenesis protein"/>
    <property type="match status" value="1"/>
</dbReference>
<comment type="caution">
    <text evidence="11">The sequence shown here is derived from an EMBL/GenBank/DDBJ whole genome shotgun (WGS) entry which is preliminary data.</text>
</comment>
<dbReference type="PRINTS" id="PR01410">
    <property type="entry name" value="CCBIOGENESIS"/>
</dbReference>
<dbReference type="GO" id="GO:0015232">
    <property type="term" value="F:heme transmembrane transporter activity"/>
    <property type="evidence" value="ECO:0007669"/>
    <property type="project" value="InterPro"/>
</dbReference>
<keyword evidence="11" id="KW-0456">Lyase</keyword>
<feature type="transmembrane region" description="Helical" evidence="7">
    <location>
        <begin position="216"/>
        <end position="235"/>
    </location>
</feature>
<dbReference type="PANTHER" id="PTHR43653">
    <property type="entry name" value="CYTOCHROME C ASSEMBLY PROTEIN-RELATED"/>
    <property type="match status" value="1"/>
</dbReference>
<feature type="domain" description="Cytochrome c-type biogenesis protein CcmF C-terminal" evidence="10">
    <location>
        <begin position="425"/>
        <end position="569"/>
    </location>
</feature>
<feature type="transmembrane region" description="Helical" evidence="7">
    <location>
        <begin position="709"/>
        <end position="727"/>
    </location>
</feature>
<dbReference type="InterPro" id="IPR002541">
    <property type="entry name" value="Cyt_c_assembly"/>
</dbReference>
<feature type="transmembrane region" description="Helical" evidence="7">
    <location>
        <begin position="356"/>
        <end position="379"/>
    </location>
</feature>
<evidence type="ECO:0000313" key="11">
    <source>
        <dbReference type="EMBL" id="ECJ4507348.1"/>
    </source>
</evidence>
<evidence type="ECO:0000256" key="5">
    <source>
        <dbReference type="ARBA" id="ARBA00022748"/>
    </source>
</evidence>
<dbReference type="NCBIfam" id="NF007691">
    <property type="entry name" value="PRK10369.1"/>
    <property type="match status" value="1"/>
</dbReference>
<feature type="transmembrane region" description="Helical" evidence="7">
    <location>
        <begin position="255"/>
        <end position="271"/>
    </location>
</feature>
<accession>A0A5Y3XEI9</accession>
<evidence type="ECO:0000256" key="4">
    <source>
        <dbReference type="ARBA" id="ARBA00022723"/>
    </source>
</evidence>
<keyword evidence="4 7" id="KW-0479">Metal-binding</keyword>
<organism evidence="11">
    <name type="scientific">Salmonella enterica subsp. salamae</name>
    <dbReference type="NCBI Taxonomy" id="59202"/>
    <lineage>
        <taxon>Bacteria</taxon>
        <taxon>Pseudomonadati</taxon>
        <taxon>Pseudomonadota</taxon>
        <taxon>Gammaproteobacteria</taxon>
        <taxon>Enterobacterales</taxon>
        <taxon>Enterobacteriaceae</taxon>
        <taxon>Salmonella</taxon>
    </lineage>
</organism>
<dbReference type="InterPro" id="IPR003567">
    <property type="entry name" value="Cyt_c_biogenesis"/>
</dbReference>
<dbReference type="InterPro" id="IPR038297">
    <property type="entry name" value="CcmH/CycL/NrfF/Ccl2_sf"/>
</dbReference>
<feature type="domain" description="CcmH/CycL/Ccl2/NrfF N-terminal" evidence="9">
    <location>
        <begin position="614"/>
        <end position="738"/>
    </location>
</feature>
<feature type="domain" description="Cytochrome c-type biogenesis protein CcmF C-terminal" evidence="10">
    <location>
        <begin position="330"/>
        <end position="419"/>
    </location>
</feature>
<evidence type="ECO:0000259" key="8">
    <source>
        <dbReference type="Pfam" id="PF01578"/>
    </source>
</evidence>
<dbReference type="Gene3D" id="1.10.8.640">
    <property type="entry name" value="Cytochrome C biogenesis protein"/>
    <property type="match status" value="1"/>
</dbReference>
<feature type="transmembrane region" description="Helical" evidence="7">
    <location>
        <begin position="609"/>
        <end position="627"/>
    </location>
</feature>
<keyword evidence="7" id="KW-0812">Transmembrane</keyword>
<dbReference type="Pfam" id="PF03918">
    <property type="entry name" value="CcmH"/>
    <property type="match status" value="1"/>
</dbReference>
<protein>
    <recommendedName>
        <fullName evidence="7">Formate-dependent nitrite reductase complex subunit</fullName>
    </recommendedName>
</protein>
<dbReference type="InterPro" id="IPR017565">
    <property type="entry name" value="For-dep_Cytc_NO2Rdtase_NrfF"/>
</dbReference>
<dbReference type="GO" id="GO:0017004">
    <property type="term" value="P:cytochrome complex assembly"/>
    <property type="evidence" value="ECO:0007669"/>
    <property type="project" value="UniProtKB-KW"/>
</dbReference>
<feature type="domain" description="Cytochrome c assembly protein" evidence="8">
    <location>
        <begin position="95"/>
        <end position="301"/>
    </location>
</feature>
<comment type="similarity">
    <text evidence="1">Belongs to the CcmF/CycK/Ccl1/NrfE/CcsA family.</text>
</comment>
<dbReference type="InterPro" id="IPR005616">
    <property type="entry name" value="CcmH/CycL/Ccl2/NrfF_N"/>
</dbReference>
<feature type="transmembrane region" description="Helical" evidence="7">
    <location>
        <begin position="554"/>
        <end position="571"/>
    </location>
</feature>
<sequence length="740" mass="82488">MHNLDIFLPEAGFLALLLSLGANVLTPLATWCGIGRHWRGVMRLTTCGAWAAFTLLLLAFAILVSCFLTSDFSVVYVAQHSHSQLSWGLKLAAVWGGHEGSLLLWALLLSGWTALFAWRSRHESDALFPLTLSILSLIMASLLLFIVLWSDPFLRIFPPAMEGRDLNPMLQHLGLILHPPLLYLGYGGLMTAASVALASLLCGGFNASTAWVCWRWALPGWCALTLGIILGSWWAYCELGWGGWWFWDPVENASLLPWLAASALLHSLYVSRQRGSFRHWSLLLAILTLILSLLGTLIVRSGILLSVHAFALDNVRAVPLFTLFTALSLASLGLYGWRAREPYPATRSGGGSRETLILATLLLFSAVLAIVLVGTLYPMIYGLMGWGRLSVGAPYFNRVTLPFGLLMLVVIVLAMVSRRTRSLHRLLPALLAHTGVFIFAAGIMVSSGSRHEISLNLSPGQQVVLAGYTFRFERLELAAHGNYTTEKALIALSKDDQVIGRLAPERRFYVARRQQMMEPGIHWNLLHDWYAVMGEKTGAERYAMRFYVQTGVRWIWGGGLLMVFGALLSGWRGRKHPELLPDGATLIRPTSEKHGRPDKAFTPPSGKTMLLVAFLIFLPFSTHAQVVDTWRFDNLQQQEKALRIASQLRCPQCQNQNLLESNAPVAVSMRHQVYTMVAEGKDEADITAWMTRRYGDFVRYDPPLTAQTLLLWALPYLLLLLVGVVAWRVRKRQHAEEGEQ</sequence>
<feature type="transmembrane region" description="Helical" evidence="7">
    <location>
        <begin position="399"/>
        <end position="417"/>
    </location>
</feature>
<dbReference type="GO" id="GO:0020037">
    <property type="term" value="F:heme binding"/>
    <property type="evidence" value="ECO:0007669"/>
    <property type="project" value="InterPro"/>
</dbReference>
<dbReference type="CDD" id="cd16378">
    <property type="entry name" value="CcmH_N"/>
    <property type="match status" value="1"/>
</dbReference>
<feature type="transmembrane region" description="Helical" evidence="7">
    <location>
        <begin position="429"/>
        <end position="449"/>
    </location>
</feature>
<name>A0A5Y3XEI9_SALER</name>
<evidence type="ECO:0000256" key="3">
    <source>
        <dbReference type="ARBA" id="ARBA00022617"/>
    </source>
</evidence>
<feature type="transmembrane region" description="Helical" evidence="7">
    <location>
        <begin position="102"/>
        <end position="118"/>
    </location>
</feature>
<feature type="transmembrane region" description="Helical" evidence="7">
    <location>
        <begin position="130"/>
        <end position="149"/>
    </location>
</feature>
<feature type="transmembrane region" description="Helical" evidence="7">
    <location>
        <begin position="47"/>
        <end position="70"/>
    </location>
</feature>
<keyword evidence="7" id="KW-0472">Membrane</keyword>
<dbReference type="PRINTS" id="PR01413">
    <property type="entry name" value="NRFEBIOGNSIS"/>
</dbReference>
<dbReference type="Pfam" id="PF16327">
    <property type="entry name" value="CcmF_C"/>
    <property type="match status" value="2"/>
</dbReference>
<feature type="transmembrane region" description="Helical" evidence="7">
    <location>
        <begin position="317"/>
        <end position="335"/>
    </location>
</feature>
<comment type="similarity">
    <text evidence="2 7">Belongs to the CcmH/CycL/Ccl2/NrfF family.</text>
</comment>
<evidence type="ECO:0000256" key="6">
    <source>
        <dbReference type="ARBA" id="ARBA00023004"/>
    </source>
</evidence>
<dbReference type="EMBL" id="AAIYKG010000018">
    <property type="protein sequence ID" value="ECJ4507348.1"/>
    <property type="molecule type" value="Genomic_DNA"/>
</dbReference>
<evidence type="ECO:0000259" key="10">
    <source>
        <dbReference type="Pfam" id="PF16327"/>
    </source>
</evidence>
<dbReference type="Proteomes" id="UP000839747">
    <property type="component" value="Unassembled WGS sequence"/>
</dbReference>
<evidence type="ECO:0000256" key="7">
    <source>
        <dbReference type="RuleBase" id="RU364112"/>
    </source>
</evidence>
<dbReference type="GO" id="GO:0016020">
    <property type="term" value="C:membrane"/>
    <property type="evidence" value="ECO:0007669"/>
    <property type="project" value="InterPro"/>
</dbReference>
<dbReference type="InterPro" id="IPR003570">
    <property type="entry name" value="Cyt_c_biogenesis_NrfE"/>
</dbReference>
<reference evidence="11" key="1">
    <citation type="submission" date="2018-06" db="EMBL/GenBank/DDBJ databases">
        <authorList>
            <person name="Ashton P.M."/>
            <person name="Dallman T."/>
            <person name="Nair S."/>
            <person name="De Pinna E."/>
            <person name="Peters T."/>
            <person name="Grant K."/>
        </authorList>
    </citation>
    <scope>NUCLEOTIDE SEQUENCE [LARGE SCALE GENOMIC DNA]</scope>
    <source>
        <strain evidence="11">318584</strain>
    </source>
</reference>
<dbReference type="AlphaFoldDB" id="A0A5Y3XEI9"/>
<comment type="function">
    <text evidence="7">Possible subunit of a heme lyase.</text>
</comment>
<feature type="transmembrane region" description="Helical" evidence="7">
    <location>
        <begin position="183"/>
        <end position="204"/>
    </location>
</feature>
<dbReference type="Pfam" id="PF01578">
    <property type="entry name" value="Cytochrom_C_asm"/>
    <property type="match status" value="1"/>
</dbReference>
<keyword evidence="6 7" id="KW-0408">Iron</keyword>
<dbReference type="GO" id="GO:0046872">
    <property type="term" value="F:metal ion binding"/>
    <property type="evidence" value="ECO:0007669"/>
    <property type="project" value="UniProtKB-KW"/>
</dbReference>
<keyword evidence="3 7" id="KW-0349">Heme</keyword>
<proteinExistence type="inferred from homology"/>
<evidence type="ECO:0000256" key="1">
    <source>
        <dbReference type="ARBA" id="ARBA00009186"/>
    </source>
</evidence>
<comment type="caution">
    <text evidence="7">Lacks conserved residue(s) required for the propagation of feature annotation.</text>
</comment>